<dbReference type="EMBL" id="CP049332">
    <property type="protein sequence ID" value="QIH43311.1"/>
    <property type="molecule type" value="Genomic_DNA"/>
</dbReference>
<keyword evidence="1" id="KW-0812">Transmembrane</keyword>
<feature type="chain" id="PRO_5026009961" evidence="2">
    <location>
        <begin position="26"/>
        <end position="282"/>
    </location>
</feature>
<protein>
    <submittedName>
        <fullName evidence="4">PEP-CTERM sorting domain-containing protein</fullName>
    </submittedName>
</protein>
<reference evidence="4 5" key="1">
    <citation type="submission" date="2020-02" db="EMBL/GenBank/DDBJ databases">
        <title>A complete genome of a marine bacterium Vibrio sp. ZWAL4003 isolated from the mangrove sediment with the ability to degrade polysaccharides.</title>
        <authorList>
            <person name="Wu J."/>
            <person name="Qu W."/>
            <person name="Zeng R."/>
        </authorList>
    </citation>
    <scope>NUCLEOTIDE SEQUENCE [LARGE SCALE GENOMIC DNA]</scope>
    <source>
        <strain evidence="4 5">ZWAL4003</strain>
    </source>
</reference>
<evidence type="ECO:0000256" key="2">
    <source>
        <dbReference type="SAM" id="SignalP"/>
    </source>
</evidence>
<dbReference type="AlphaFoldDB" id="A0A6G7CMF2"/>
<feature type="transmembrane region" description="Helical" evidence="1">
    <location>
        <begin position="248"/>
        <end position="272"/>
    </location>
</feature>
<evidence type="ECO:0000313" key="4">
    <source>
        <dbReference type="EMBL" id="QIH43311.1"/>
    </source>
</evidence>
<gene>
    <name evidence="4" type="ORF">G5S32_14995</name>
</gene>
<dbReference type="KEGG" id="vzi:G5S32_14995"/>
<dbReference type="RefSeq" id="WP_165312848.1">
    <property type="nucleotide sequence ID" value="NZ_CP049332.1"/>
</dbReference>
<organism evidence="4 5">
    <name type="scientific">Vibrio ziniensis</name>
    <dbReference type="NCBI Taxonomy" id="2711221"/>
    <lineage>
        <taxon>Bacteria</taxon>
        <taxon>Pseudomonadati</taxon>
        <taxon>Pseudomonadota</taxon>
        <taxon>Gammaproteobacteria</taxon>
        <taxon>Vibrionales</taxon>
        <taxon>Vibrionaceae</taxon>
        <taxon>Vibrio</taxon>
    </lineage>
</organism>
<evidence type="ECO:0000256" key="1">
    <source>
        <dbReference type="SAM" id="Phobius"/>
    </source>
</evidence>
<accession>A0A6G7CMF2</accession>
<keyword evidence="1" id="KW-0472">Membrane</keyword>
<name>A0A6G7CMF2_9VIBR</name>
<dbReference type="Pfam" id="PF07589">
    <property type="entry name" value="PEP-CTERM"/>
    <property type="match status" value="1"/>
</dbReference>
<keyword evidence="1" id="KW-1133">Transmembrane helix</keyword>
<proteinExistence type="predicted"/>
<dbReference type="InterPro" id="IPR013424">
    <property type="entry name" value="Ice-binding_C"/>
</dbReference>
<evidence type="ECO:0000259" key="3">
    <source>
        <dbReference type="Pfam" id="PF07589"/>
    </source>
</evidence>
<keyword evidence="5" id="KW-1185">Reference proteome</keyword>
<keyword evidence="2" id="KW-0732">Signal</keyword>
<feature type="domain" description="Ice-binding protein C-terminal" evidence="3">
    <location>
        <begin position="253"/>
        <end position="276"/>
    </location>
</feature>
<dbReference type="Proteomes" id="UP000503003">
    <property type="component" value="Chromosome 2"/>
</dbReference>
<feature type="signal peptide" evidence="2">
    <location>
        <begin position="1"/>
        <end position="25"/>
    </location>
</feature>
<sequence length="282" mass="30503">MKFLSKVTKLFVLCFSLLLTGQAYAGYMTLQDQIWGIDPDGDGDTSNAVMLLNMDYDSFTYVSFSDATHFTDYGFLYSTDDSALKGMYAKATLTGEASGSNASFDAGSTMNWYDASDNLIMTLTLIYGDSTNVALDPVGGTISGSLRFQFEITYVAEDYFYIWDGVDWIDLADLIGEDSPYYMEAGSQIQRATNNLLTVEQNSSDLAGTGLNILDELDSITGLPAGSAQSAINTPSFAGFVTFNDGNVFVGVVPEPGMLSLMGLAFLGFAGFQSRRKSQQNS</sequence>
<evidence type="ECO:0000313" key="5">
    <source>
        <dbReference type="Proteomes" id="UP000503003"/>
    </source>
</evidence>